<dbReference type="GO" id="GO:0006511">
    <property type="term" value="P:ubiquitin-dependent protein catabolic process"/>
    <property type="evidence" value="ECO:0007669"/>
    <property type="project" value="InterPro"/>
</dbReference>
<dbReference type="AlphaFoldDB" id="F0WJ33"/>
<evidence type="ECO:0000256" key="2">
    <source>
        <dbReference type="ARBA" id="ARBA00004123"/>
    </source>
</evidence>
<proteinExistence type="inferred from homology"/>
<dbReference type="Gene3D" id="3.60.20.10">
    <property type="entry name" value="Glutamine Phosphoribosylpyrophosphate, subunit 1, domain 1"/>
    <property type="match status" value="1"/>
</dbReference>
<name>F0WJ33_9STRA</name>
<protein>
    <submittedName>
        <fullName evidence="9">Proteasome subunit alpha type3 putative</fullName>
    </submittedName>
</protein>
<dbReference type="SUPFAM" id="SSF56235">
    <property type="entry name" value="N-terminal nucleophile aminohydrolases (Ntn hydrolases)"/>
    <property type="match status" value="1"/>
</dbReference>
<dbReference type="GO" id="GO:0005737">
    <property type="term" value="C:cytoplasm"/>
    <property type="evidence" value="ECO:0007669"/>
    <property type="project" value="UniProtKB-SubCell"/>
</dbReference>
<dbReference type="HOGENOM" id="CLU_035750_0_0_1"/>
<dbReference type="Pfam" id="PF00227">
    <property type="entry name" value="Proteasome"/>
    <property type="match status" value="1"/>
</dbReference>
<dbReference type="InterPro" id="IPR001353">
    <property type="entry name" value="Proteasome_sua/b"/>
</dbReference>
<reference evidence="9" key="1">
    <citation type="journal article" date="2011" name="PLoS Biol.">
        <title>Gene gain and loss during evolution of obligate parasitism in the white rust pathogen of Arabidopsis thaliana.</title>
        <authorList>
            <person name="Kemen E."/>
            <person name="Gardiner A."/>
            <person name="Schultz-Larsen T."/>
            <person name="Kemen A.C."/>
            <person name="Balmuth A.L."/>
            <person name="Robert-Seilaniantz A."/>
            <person name="Bailey K."/>
            <person name="Holub E."/>
            <person name="Studholme D.J."/>
            <person name="Maclean D."/>
            <person name="Jones J.D."/>
        </authorList>
    </citation>
    <scope>NUCLEOTIDE SEQUENCE</scope>
</reference>
<dbReference type="InterPro" id="IPR000426">
    <property type="entry name" value="Proteasome_asu_N"/>
</dbReference>
<dbReference type="PROSITE" id="PS51475">
    <property type="entry name" value="PROTEASOME_ALPHA_2"/>
    <property type="match status" value="1"/>
</dbReference>
<keyword evidence="5 7" id="KW-0647">Proteasome</keyword>
<dbReference type="Pfam" id="PF10584">
    <property type="entry name" value="Proteasome_A_N"/>
    <property type="match status" value="1"/>
</dbReference>
<gene>
    <name evidence="9" type="primary">AlNc14C117G6564</name>
    <name evidence="10" type="synonym">AlNc14C129G6901</name>
    <name evidence="9" type="ORF">ALNC14_074220</name>
    <name evidence="10" type="ORF">ALNC14_077950</name>
</gene>
<evidence type="ECO:0000259" key="8">
    <source>
        <dbReference type="SMART" id="SM00948"/>
    </source>
</evidence>
<evidence type="ECO:0000256" key="7">
    <source>
        <dbReference type="PROSITE-ProRule" id="PRU00808"/>
    </source>
</evidence>
<dbReference type="EMBL" id="FR824174">
    <property type="protein sequence ID" value="CCA21652.1"/>
    <property type="molecule type" value="Genomic_DNA"/>
</dbReference>
<comment type="similarity">
    <text evidence="7">Belongs to the peptidase T1A family.</text>
</comment>
<feature type="domain" description="Proteasome alpha-type subunits" evidence="8">
    <location>
        <begin position="8"/>
        <end position="30"/>
    </location>
</feature>
<dbReference type="InterPro" id="IPR029055">
    <property type="entry name" value="Ntn_hydrolases_N"/>
</dbReference>
<dbReference type="InterPro" id="IPR023332">
    <property type="entry name" value="Proteasome_alpha-type"/>
</dbReference>
<dbReference type="GO" id="GO:0019773">
    <property type="term" value="C:proteasome core complex, alpha-subunit complex"/>
    <property type="evidence" value="ECO:0007669"/>
    <property type="project" value="UniProtKB-UniRule"/>
</dbReference>
<sequence length="255" mass="28588">MSSSGAGYDLSAGTFSPDGRIFQVEYAKKAVENSGTTIGIKCSDGVIIGVEKKLVSKMLVPGTHRRIFAVDHHVGVSMAGLVADGRQLVNRAREEALNYKKNYGSPIPPHVLADRMGQFIHYYTLYGSVRPFGATIMVAGYDQDENQHKLYQVEPSGVTFSFRGCAMGKGEQAAKTEIEKYKLFDLPCREAIKYVAKILNVLHDELRHPFELEMSWICKESNWQHQLIPNALRDEVNKWALQSIEEDEMADDDED</sequence>
<keyword evidence="4" id="KW-0963">Cytoplasm</keyword>
<evidence type="ECO:0000256" key="3">
    <source>
        <dbReference type="ARBA" id="ARBA00004496"/>
    </source>
</evidence>
<dbReference type="EMBL" id="FR824162">
    <property type="protein sequence ID" value="CCA21279.1"/>
    <property type="molecule type" value="Genomic_DNA"/>
</dbReference>
<comment type="function">
    <text evidence="1">The proteasome is a multicatalytic proteinase complex which is characterized by its ability to cleave peptides with Arg, Phe, Tyr, Leu, and Glu adjacent to the leaving group at neutral or slightly basic pH. The proteasome has an ATP-dependent proteolytic activity.</text>
</comment>
<dbReference type="PANTHER" id="PTHR11599">
    <property type="entry name" value="PROTEASOME SUBUNIT ALPHA/BETA"/>
    <property type="match status" value="1"/>
</dbReference>
<dbReference type="CDD" id="cd03751">
    <property type="entry name" value="proteasome_alpha_type_3"/>
    <property type="match status" value="1"/>
</dbReference>
<dbReference type="GO" id="GO:0005634">
    <property type="term" value="C:nucleus"/>
    <property type="evidence" value="ECO:0007669"/>
    <property type="project" value="UniProtKB-SubCell"/>
</dbReference>
<reference evidence="9" key="2">
    <citation type="submission" date="2011-02" db="EMBL/GenBank/DDBJ databases">
        <authorList>
            <person name="MacLean D."/>
        </authorList>
    </citation>
    <scope>NUCLEOTIDE SEQUENCE</scope>
</reference>
<evidence type="ECO:0000313" key="10">
    <source>
        <dbReference type="EMBL" id="CCA21652.1"/>
    </source>
</evidence>
<evidence type="ECO:0000256" key="5">
    <source>
        <dbReference type="ARBA" id="ARBA00022942"/>
    </source>
</evidence>
<dbReference type="SMART" id="SM00948">
    <property type="entry name" value="Proteasome_A_N"/>
    <property type="match status" value="1"/>
</dbReference>
<dbReference type="FunFam" id="3.60.20.10:FF:000007">
    <property type="entry name" value="Proteasome subunit alpha type"/>
    <property type="match status" value="1"/>
</dbReference>
<keyword evidence="6" id="KW-0539">Nucleus</keyword>
<accession>F0WJ33</accession>
<organism evidence="9">
    <name type="scientific">Albugo laibachii Nc14</name>
    <dbReference type="NCBI Taxonomy" id="890382"/>
    <lineage>
        <taxon>Eukaryota</taxon>
        <taxon>Sar</taxon>
        <taxon>Stramenopiles</taxon>
        <taxon>Oomycota</taxon>
        <taxon>Peronosporomycetes</taxon>
        <taxon>Albuginales</taxon>
        <taxon>Albuginaceae</taxon>
        <taxon>Albugo</taxon>
    </lineage>
</organism>
<evidence type="ECO:0000256" key="4">
    <source>
        <dbReference type="ARBA" id="ARBA00022490"/>
    </source>
</evidence>
<evidence type="ECO:0000256" key="1">
    <source>
        <dbReference type="ARBA" id="ARBA00002000"/>
    </source>
</evidence>
<evidence type="ECO:0000256" key="6">
    <source>
        <dbReference type="ARBA" id="ARBA00023242"/>
    </source>
</evidence>
<evidence type="ECO:0000313" key="9">
    <source>
        <dbReference type="EMBL" id="CCA21279.1"/>
    </source>
</evidence>
<dbReference type="InterPro" id="IPR050115">
    <property type="entry name" value="Proteasome_alpha"/>
</dbReference>
<comment type="subcellular location">
    <subcellularLocation>
        <location evidence="3">Cytoplasm</location>
    </subcellularLocation>
    <subcellularLocation>
        <location evidence="2">Nucleus</location>
    </subcellularLocation>
</comment>